<protein>
    <submittedName>
        <fullName evidence="2">Uncharacterized protein</fullName>
    </submittedName>
</protein>
<dbReference type="EMBL" id="KY355735">
    <property type="protein sequence ID" value="APZ76251.1"/>
    <property type="molecule type" value="Genomic_DNA"/>
</dbReference>
<reference evidence="2" key="1">
    <citation type="submission" date="2016-12" db="EMBL/GenBank/DDBJ databases">
        <title>A murine herpesvirus closely related to ubiquitous human herpesviruses causes T-cell depletion.</title>
        <authorList>
            <person name="Patel S.J."/>
            <person name="Zhao G."/>
            <person name="Penna V.R."/>
            <person name="Park E."/>
            <person name="Lauron E.J."/>
            <person name="Harvey I.B."/>
            <person name="Beatty W.L."/>
            <person name="Plougastel-Douglas B."/>
            <person name="Poursine-Laurent J."/>
            <person name="Fremont D.H."/>
            <person name="Wang D."/>
            <person name="Yokoyama W.M."/>
        </authorList>
    </citation>
    <scope>NUCLEOTIDE SEQUENCE [LARGE SCALE GENOMIC DNA]</scope>
    <source>
        <strain evidence="2">YOK1</strain>
    </source>
</reference>
<keyword evidence="1" id="KW-0472">Membrane</keyword>
<accession>A0A1P8VIT1</accession>
<feature type="transmembrane region" description="Helical" evidence="1">
    <location>
        <begin position="75"/>
        <end position="100"/>
    </location>
</feature>
<evidence type="ECO:0000256" key="1">
    <source>
        <dbReference type="SAM" id="Phobius"/>
    </source>
</evidence>
<keyword evidence="3" id="KW-1185">Reference proteome</keyword>
<keyword evidence="1" id="KW-0812">Transmembrane</keyword>
<gene>
    <name evidence="2" type="primary">ORF36</name>
    <name evidence="2" type="ORF">MRV_0040</name>
</gene>
<sequence length="105" mass="12113">MNDNMNDDLPPPYDQVCRDSKYGTELTNLSTLLPRCDNQTNSNSSFEPPVCSNQYMSEILLPRTMEEMEREKKKCIAFTVLCFATLLGLCLVFVLTIYVLKKKYE</sequence>
<name>A0A1P8VIT1_9BETA</name>
<organism evidence="2">
    <name type="scientific">Murid betaherpesvirus 3</name>
    <dbReference type="NCBI Taxonomy" id="2560603"/>
    <lineage>
        <taxon>Viruses</taxon>
        <taxon>Duplodnaviria</taxon>
        <taxon>Heunggongvirae</taxon>
        <taxon>Peploviricota</taxon>
        <taxon>Herviviricetes</taxon>
        <taxon>Herpesvirales</taxon>
        <taxon>Orthoherpesviridae</taxon>
        <taxon>Betaherpesvirinae</taxon>
        <taxon>Roseolovirus</taxon>
        <taxon>Roseolovirus muridbeta3</taxon>
    </lineage>
</organism>
<proteinExistence type="predicted"/>
<dbReference type="KEGG" id="vg:30999377"/>
<evidence type="ECO:0000313" key="3">
    <source>
        <dbReference type="Proteomes" id="UP000202182"/>
    </source>
</evidence>
<evidence type="ECO:0000313" key="2">
    <source>
        <dbReference type="EMBL" id="APZ76251.1"/>
    </source>
</evidence>
<keyword evidence="1" id="KW-1133">Transmembrane helix</keyword>
<dbReference type="Proteomes" id="UP000202182">
    <property type="component" value="Segment"/>
</dbReference>